<feature type="transmembrane region" description="Helical" evidence="1">
    <location>
        <begin position="32"/>
        <end position="55"/>
    </location>
</feature>
<feature type="transmembrane region" description="Helical" evidence="1">
    <location>
        <begin position="9"/>
        <end position="26"/>
    </location>
</feature>
<gene>
    <name evidence="2" type="ORF">LCGC14_1522410</name>
</gene>
<evidence type="ECO:0000256" key="1">
    <source>
        <dbReference type="SAM" id="Phobius"/>
    </source>
</evidence>
<protein>
    <submittedName>
        <fullName evidence="2">Uncharacterized protein</fullName>
    </submittedName>
</protein>
<dbReference type="EMBL" id="LAZR01011309">
    <property type="protein sequence ID" value="KKM62366.1"/>
    <property type="molecule type" value="Genomic_DNA"/>
</dbReference>
<sequence>MKSLLSRKFILTVGMVVTGLLVAVYPEHEDTITSIVTQIGGFAISILVTLGWLVIQGADDREATRSAGRVNEHKAMAAETPKN</sequence>
<keyword evidence="1" id="KW-0812">Transmembrane</keyword>
<dbReference type="AlphaFoldDB" id="A0A0F9JJ60"/>
<evidence type="ECO:0000313" key="2">
    <source>
        <dbReference type="EMBL" id="KKM62366.1"/>
    </source>
</evidence>
<accession>A0A0F9JJ60</accession>
<name>A0A0F9JJ60_9ZZZZ</name>
<organism evidence="2">
    <name type="scientific">marine sediment metagenome</name>
    <dbReference type="NCBI Taxonomy" id="412755"/>
    <lineage>
        <taxon>unclassified sequences</taxon>
        <taxon>metagenomes</taxon>
        <taxon>ecological metagenomes</taxon>
    </lineage>
</organism>
<keyword evidence="1" id="KW-1133">Transmembrane helix</keyword>
<reference evidence="2" key="1">
    <citation type="journal article" date="2015" name="Nature">
        <title>Complex archaea that bridge the gap between prokaryotes and eukaryotes.</title>
        <authorList>
            <person name="Spang A."/>
            <person name="Saw J.H."/>
            <person name="Jorgensen S.L."/>
            <person name="Zaremba-Niedzwiedzka K."/>
            <person name="Martijn J."/>
            <person name="Lind A.E."/>
            <person name="van Eijk R."/>
            <person name="Schleper C."/>
            <person name="Guy L."/>
            <person name="Ettema T.J."/>
        </authorList>
    </citation>
    <scope>NUCLEOTIDE SEQUENCE</scope>
</reference>
<comment type="caution">
    <text evidence="2">The sequence shown here is derived from an EMBL/GenBank/DDBJ whole genome shotgun (WGS) entry which is preliminary data.</text>
</comment>
<proteinExistence type="predicted"/>
<keyword evidence="1" id="KW-0472">Membrane</keyword>